<evidence type="ECO:0000313" key="2">
    <source>
        <dbReference type="EMBL" id="CAH2083879.1"/>
    </source>
</evidence>
<feature type="compositionally biased region" description="Polar residues" evidence="1">
    <location>
        <begin position="125"/>
        <end position="140"/>
    </location>
</feature>
<sequence length="577" mass="65006">MLSITLKIVQQDNGKIVDTLIENNLPTPNLLDDVTEKPNSNKVTKKLKTEFEVKNKIKEIVTKRVLPKLPQNTHVYSKPNNTSKFADKQKKLKKDLQEISKILLKRFSLSTHKARKRYRNRKSKNQIQLPTQKNLSSVDEWQRQKQQNLVYFNFRPKLGDELDPKKSDEHITEYINKKRKKPKNIDSINKSDASVTSNDSSNSESSNASSENNQKVNKEIKRKHSVTESDILNKIPKVELNENKIRTETKSNNIIEISDDSDNEVITINPSASSNNSNNENVIQNTSDSYNSEINTNECGNYVNEQKNSELISLLSKVAGKIQENNMITAGSPQNSSSVFALAPTSQNFYVVRLPNNSFIGSNTTVISPLPDLPGPMPIIQSVSSLNQLSTDQITYPNQTLPNPNQIFLNQIPSNLPNSTNTNWSNAFENLVKVPSAMNESHIVTPVPLRTTPMPLIQTVSSLRQMDQENFQNRPFDTCNQSQIADSSINNLQRRNSEVLPITAVTSRPVREDLGNQTTSKVLDNTIYPIVVSSGPPRSKSVETERNNLYKSDATESLNVFETLKYITKQVTVLKNS</sequence>
<dbReference type="AlphaFoldDB" id="A0AAU9TAA0"/>
<accession>A0AAU9TAA0</accession>
<name>A0AAU9TAA0_EUPED</name>
<reference evidence="2" key="1">
    <citation type="submission" date="2022-03" db="EMBL/GenBank/DDBJ databases">
        <authorList>
            <person name="Tunstrom K."/>
        </authorList>
    </citation>
    <scope>NUCLEOTIDE SEQUENCE</scope>
</reference>
<evidence type="ECO:0000256" key="1">
    <source>
        <dbReference type="SAM" id="MobiDB-lite"/>
    </source>
</evidence>
<proteinExistence type="predicted"/>
<gene>
    <name evidence="2" type="ORF">EEDITHA_LOCUS502</name>
</gene>
<comment type="caution">
    <text evidence="2">The sequence shown here is derived from an EMBL/GenBank/DDBJ whole genome shotgun (WGS) entry which is preliminary data.</text>
</comment>
<feature type="compositionally biased region" description="Basic residues" evidence="1">
    <location>
        <begin position="115"/>
        <end position="124"/>
    </location>
</feature>
<dbReference type="EMBL" id="CAKOGL010000002">
    <property type="protein sequence ID" value="CAH2083879.1"/>
    <property type="molecule type" value="Genomic_DNA"/>
</dbReference>
<protein>
    <submittedName>
        <fullName evidence="2">Uncharacterized protein</fullName>
    </submittedName>
</protein>
<feature type="region of interest" description="Disordered" evidence="1">
    <location>
        <begin position="115"/>
        <end position="140"/>
    </location>
</feature>
<dbReference type="Proteomes" id="UP001153954">
    <property type="component" value="Unassembled WGS sequence"/>
</dbReference>
<evidence type="ECO:0000313" key="3">
    <source>
        <dbReference type="Proteomes" id="UP001153954"/>
    </source>
</evidence>
<feature type="compositionally biased region" description="Low complexity" evidence="1">
    <location>
        <begin position="191"/>
        <end position="213"/>
    </location>
</feature>
<feature type="region of interest" description="Disordered" evidence="1">
    <location>
        <begin position="174"/>
        <end position="225"/>
    </location>
</feature>
<organism evidence="2 3">
    <name type="scientific">Euphydryas editha</name>
    <name type="common">Edith's checkerspot</name>
    <dbReference type="NCBI Taxonomy" id="104508"/>
    <lineage>
        <taxon>Eukaryota</taxon>
        <taxon>Metazoa</taxon>
        <taxon>Ecdysozoa</taxon>
        <taxon>Arthropoda</taxon>
        <taxon>Hexapoda</taxon>
        <taxon>Insecta</taxon>
        <taxon>Pterygota</taxon>
        <taxon>Neoptera</taxon>
        <taxon>Endopterygota</taxon>
        <taxon>Lepidoptera</taxon>
        <taxon>Glossata</taxon>
        <taxon>Ditrysia</taxon>
        <taxon>Papilionoidea</taxon>
        <taxon>Nymphalidae</taxon>
        <taxon>Nymphalinae</taxon>
        <taxon>Euphydryas</taxon>
    </lineage>
</organism>
<keyword evidence="3" id="KW-1185">Reference proteome</keyword>